<evidence type="ECO:0000313" key="2">
    <source>
        <dbReference type="Proteomes" id="UP000291338"/>
    </source>
</evidence>
<dbReference type="Proteomes" id="UP000291338">
    <property type="component" value="Unassembled WGS sequence"/>
</dbReference>
<name>A0A4Q7IPM0_9GAMM</name>
<accession>A0A4Q7IPM0</accession>
<reference evidence="1 2" key="1">
    <citation type="submission" date="2018-01" db="EMBL/GenBank/DDBJ databases">
        <title>Co-occurrence of chitin degradation, pigmentation and bioactivity in marine Pseudoalteromonas.</title>
        <authorList>
            <person name="Paulsen S."/>
            <person name="Gram L."/>
            <person name="Machado H."/>
        </authorList>
    </citation>
    <scope>NUCLEOTIDE SEQUENCE [LARGE SCALE GENOMIC DNA]</scope>
    <source>
        <strain evidence="1 2">S3898</strain>
    </source>
</reference>
<organism evidence="1 2">
    <name type="scientific">Pseudoalteromonas phenolica</name>
    <dbReference type="NCBI Taxonomy" id="161398"/>
    <lineage>
        <taxon>Bacteria</taxon>
        <taxon>Pseudomonadati</taxon>
        <taxon>Pseudomonadota</taxon>
        <taxon>Gammaproteobacteria</taxon>
        <taxon>Alteromonadales</taxon>
        <taxon>Pseudoalteromonadaceae</taxon>
        <taxon>Pseudoalteromonas</taxon>
    </lineage>
</organism>
<proteinExistence type="predicted"/>
<gene>
    <name evidence="1" type="ORF">C1E23_10405</name>
</gene>
<protein>
    <submittedName>
        <fullName evidence="1">Uncharacterized protein</fullName>
    </submittedName>
</protein>
<dbReference type="AlphaFoldDB" id="A0A4Q7IPM0"/>
<sequence>MHKLTRNQKYEKQRKEKGQKKLTVWVPEKAEIEVKQMCEFLCDNPDFIPFMVRSLTTGKMKKAI</sequence>
<dbReference type="EMBL" id="PPSX01000036">
    <property type="protein sequence ID" value="RZQ53037.1"/>
    <property type="molecule type" value="Genomic_DNA"/>
</dbReference>
<dbReference type="RefSeq" id="WP_130255502.1">
    <property type="nucleotide sequence ID" value="NZ_PPSX01000036.1"/>
</dbReference>
<comment type="caution">
    <text evidence="1">The sequence shown here is derived from an EMBL/GenBank/DDBJ whole genome shotgun (WGS) entry which is preliminary data.</text>
</comment>
<evidence type="ECO:0000313" key="1">
    <source>
        <dbReference type="EMBL" id="RZQ53037.1"/>
    </source>
</evidence>